<dbReference type="InterPro" id="IPR015943">
    <property type="entry name" value="WD40/YVTN_repeat-like_dom_sf"/>
</dbReference>
<dbReference type="Proteomes" id="UP000177235">
    <property type="component" value="Unassembled WGS sequence"/>
</dbReference>
<proteinExistence type="predicted"/>
<evidence type="ECO:0000256" key="2">
    <source>
        <dbReference type="SAM" id="SignalP"/>
    </source>
</evidence>
<keyword evidence="1" id="KW-0677">Repeat</keyword>
<dbReference type="AlphaFoldDB" id="A0A1F5QDX7"/>
<dbReference type="Gene3D" id="2.130.10.10">
    <property type="entry name" value="YVTN repeat-like/Quinoprotein amine dehydrogenase"/>
    <property type="match status" value="3"/>
</dbReference>
<feature type="chain" id="PRO_5009520478" description="Sortilin N-terminal domain-containing protein" evidence="2">
    <location>
        <begin position="20"/>
        <end position="339"/>
    </location>
</feature>
<organism evidence="4 5">
    <name type="scientific">Candidatus Doudnabacteria bacterium RIFCSPLOWO2_02_FULL_48_13</name>
    <dbReference type="NCBI Taxonomy" id="1817845"/>
    <lineage>
        <taxon>Bacteria</taxon>
        <taxon>Candidatus Doudnaibacteriota</taxon>
    </lineage>
</organism>
<dbReference type="PANTHER" id="PTHR43739">
    <property type="entry name" value="XYLOGLUCANASE (EUROFUNG)"/>
    <property type="match status" value="1"/>
</dbReference>
<evidence type="ECO:0000259" key="3">
    <source>
        <dbReference type="Pfam" id="PF15902"/>
    </source>
</evidence>
<dbReference type="Pfam" id="PF15902">
    <property type="entry name" value="Sortilin-Vps10"/>
    <property type="match status" value="1"/>
</dbReference>
<dbReference type="InterPro" id="IPR031778">
    <property type="entry name" value="Sortilin_N"/>
</dbReference>
<evidence type="ECO:0000313" key="5">
    <source>
        <dbReference type="Proteomes" id="UP000177235"/>
    </source>
</evidence>
<sequence length="339" mass="37221">MRRVKFILTFLPIIFTAQACDLLLGGSDSSGIQGVFFSVDSGDSWQAGKPKGEVNLSGASVWRLFVEGSKPQNIIAASANQGLLGSDDHGATWLRLLPDFTAYDAFINPFNDREIFAAGSKRRLATIYKSPDRGATWLQVYNEPTGKISVTVLAFDRSDSETMYAGLSTGTILKSVDRGDTWNSLMADFDDRVVDLAATRNVVYSLNLQSGLHRSVDGGRTWTDVDFDEAANSFNDLYVDPASEQTLYLATNEGLYRSTDSGQNWSKLPLPASPEVTNVTAVDVNPSRKSQIFAGIKSTVYRSDDNGANWRTIQLPTNRTISSIVIDPFEPNRIYTGLR</sequence>
<dbReference type="SUPFAM" id="SSF110296">
    <property type="entry name" value="Oligoxyloglucan reducing end-specific cellobiohydrolase"/>
    <property type="match status" value="2"/>
</dbReference>
<feature type="domain" description="Sortilin N-terminal" evidence="3">
    <location>
        <begin position="212"/>
        <end position="293"/>
    </location>
</feature>
<evidence type="ECO:0000256" key="1">
    <source>
        <dbReference type="ARBA" id="ARBA00022737"/>
    </source>
</evidence>
<dbReference type="GO" id="GO:0010411">
    <property type="term" value="P:xyloglucan metabolic process"/>
    <property type="evidence" value="ECO:0007669"/>
    <property type="project" value="TreeGrafter"/>
</dbReference>
<dbReference type="PANTHER" id="PTHR43739:SF5">
    <property type="entry name" value="EXO-ALPHA-SIALIDASE"/>
    <property type="match status" value="1"/>
</dbReference>
<name>A0A1F5QDX7_9BACT</name>
<feature type="signal peptide" evidence="2">
    <location>
        <begin position="1"/>
        <end position="19"/>
    </location>
</feature>
<accession>A0A1F5QDX7</accession>
<keyword evidence="2" id="KW-0732">Signal</keyword>
<protein>
    <recommendedName>
        <fullName evidence="3">Sortilin N-terminal domain-containing protein</fullName>
    </recommendedName>
</protein>
<dbReference type="PROSITE" id="PS51257">
    <property type="entry name" value="PROKAR_LIPOPROTEIN"/>
    <property type="match status" value="1"/>
</dbReference>
<dbReference type="InterPro" id="IPR052025">
    <property type="entry name" value="Xyloglucanase_GH74"/>
</dbReference>
<gene>
    <name evidence="4" type="ORF">A3J05_02070</name>
</gene>
<evidence type="ECO:0000313" key="4">
    <source>
        <dbReference type="EMBL" id="OGE99970.1"/>
    </source>
</evidence>
<reference evidence="4 5" key="1">
    <citation type="journal article" date="2016" name="Nat. Commun.">
        <title>Thousands of microbial genomes shed light on interconnected biogeochemical processes in an aquifer system.</title>
        <authorList>
            <person name="Anantharaman K."/>
            <person name="Brown C.T."/>
            <person name="Hug L.A."/>
            <person name="Sharon I."/>
            <person name="Castelle C.J."/>
            <person name="Probst A.J."/>
            <person name="Thomas B.C."/>
            <person name="Singh A."/>
            <person name="Wilkins M.J."/>
            <person name="Karaoz U."/>
            <person name="Brodie E.L."/>
            <person name="Williams K.H."/>
            <person name="Hubbard S.S."/>
            <person name="Banfield J.F."/>
        </authorList>
    </citation>
    <scope>NUCLEOTIDE SEQUENCE [LARGE SCALE GENOMIC DNA]</scope>
</reference>
<dbReference type="CDD" id="cd15482">
    <property type="entry name" value="Sialidase_non-viral"/>
    <property type="match status" value="1"/>
</dbReference>
<comment type="caution">
    <text evidence="4">The sequence shown here is derived from an EMBL/GenBank/DDBJ whole genome shotgun (WGS) entry which is preliminary data.</text>
</comment>
<dbReference type="EMBL" id="MFFF01000005">
    <property type="protein sequence ID" value="OGE99970.1"/>
    <property type="molecule type" value="Genomic_DNA"/>
</dbReference>